<gene>
    <name evidence="1" type="ORF">SAMN05444159_6158</name>
</gene>
<evidence type="ECO:0008006" key="3">
    <source>
        <dbReference type="Google" id="ProtNLM"/>
    </source>
</evidence>
<dbReference type="RefSeq" id="WP_079543385.1">
    <property type="nucleotide sequence ID" value="NZ_LT670844.1"/>
</dbReference>
<protein>
    <recommendedName>
        <fullName evidence="3">DUF268 domain-containing protein</fullName>
    </recommendedName>
</protein>
<organism evidence="1 2">
    <name type="scientific">Bradyrhizobium lablabi</name>
    <dbReference type="NCBI Taxonomy" id="722472"/>
    <lineage>
        <taxon>Bacteria</taxon>
        <taxon>Pseudomonadati</taxon>
        <taxon>Pseudomonadota</taxon>
        <taxon>Alphaproteobacteria</taxon>
        <taxon>Hyphomicrobiales</taxon>
        <taxon>Nitrobacteraceae</taxon>
        <taxon>Bradyrhizobium</taxon>
    </lineage>
</organism>
<dbReference type="InterPro" id="IPR029063">
    <property type="entry name" value="SAM-dependent_MTases_sf"/>
</dbReference>
<dbReference type="Proteomes" id="UP000189935">
    <property type="component" value="Chromosome I"/>
</dbReference>
<dbReference type="Pfam" id="PF03269">
    <property type="entry name" value="DUF268"/>
    <property type="match status" value="1"/>
</dbReference>
<sequence length="246" mass="27569">MKEFAKRWIGAIVDWRRLVSLRYLPRYVADWLAFRRQAGSWSVKAADSYPCLADRLSATPFDPHYFYQGNWLARRLADARPRQHVDIGSSVLTVGVLSAHVPTIFVDYRPLVVRQSGLNCVAADINRLPFADRSVASLSCLHVIEHIGLGRYGDPVNADGARLAAEELQRLVGEGGTLYLSTPIGRERVCFNAHRVFAPATILSLFAQLRLTNFSYVSDDGTLHQDTAPALVPQLDYGCGFFEFRR</sequence>
<reference evidence="1 2" key="1">
    <citation type="submission" date="2016-11" db="EMBL/GenBank/DDBJ databases">
        <authorList>
            <person name="Jaros S."/>
            <person name="Januszkiewicz K."/>
            <person name="Wedrychowicz H."/>
        </authorList>
    </citation>
    <scope>NUCLEOTIDE SEQUENCE [LARGE SCALE GENOMIC DNA]</scope>
    <source>
        <strain evidence="1 2">GAS499</strain>
    </source>
</reference>
<dbReference type="SUPFAM" id="SSF53335">
    <property type="entry name" value="S-adenosyl-L-methionine-dependent methyltransferases"/>
    <property type="match status" value="1"/>
</dbReference>
<dbReference type="InterPro" id="IPR004951">
    <property type="entry name" value="DUF268_CAE_spp"/>
</dbReference>
<dbReference type="AlphaFoldDB" id="A0A1M7BHN1"/>
<name>A0A1M7BHN1_9BRAD</name>
<dbReference type="OrthoDB" id="9792586at2"/>
<evidence type="ECO:0000313" key="1">
    <source>
        <dbReference type="EMBL" id="SHL54376.1"/>
    </source>
</evidence>
<proteinExistence type="predicted"/>
<accession>A0A1M7BHN1</accession>
<evidence type="ECO:0000313" key="2">
    <source>
        <dbReference type="Proteomes" id="UP000189935"/>
    </source>
</evidence>
<dbReference type="EMBL" id="LT670844">
    <property type="protein sequence ID" value="SHL54376.1"/>
    <property type="molecule type" value="Genomic_DNA"/>
</dbReference>
<dbReference type="Gene3D" id="3.40.50.150">
    <property type="entry name" value="Vaccinia Virus protein VP39"/>
    <property type="match status" value="1"/>
</dbReference>